<comment type="caution">
    <text evidence="12">The sequence shown here is derived from an EMBL/GenBank/DDBJ whole genome shotgun (WGS) entry which is preliminary data.</text>
</comment>
<keyword evidence="8 10" id="KW-0414">Isoprene biosynthesis</keyword>
<proteinExistence type="inferred from homology"/>
<comment type="similarity">
    <text evidence="2 10">Belongs to the IPP isomerase type 1 family.</text>
</comment>
<evidence type="ECO:0000256" key="9">
    <source>
        <dbReference type="ARBA" id="ARBA00023235"/>
    </source>
</evidence>
<feature type="binding site" evidence="10">
    <location>
        <position position="86"/>
    </location>
    <ligand>
        <name>Mg(2+)</name>
        <dbReference type="ChEBI" id="CHEBI:18420"/>
    </ligand>
</feature>
<comment type="cofactor">
    <cofactor evidence="10">
        <name>Mn(2+)</name>
        <dbReference type="ChEBI" id="CHEBI:29035"/>
    </cofactor>
    <text evidence="10">Binds 1 Mn(2+) ion per subunit.</text>
</comment>
<dbReference type="PIRSF" id="PIRSF018427">
    <property type="entry name" value="Isopntndiph_ism"/>
    <property type="match status" value="1"/>
</dbReference>
<evidence type="ECO:0000259" key="11">
    <source>
        <dbReference type="PROSITE" id="PS51462"/>
    </source>
</evidence>
<feature type="active site" evidence="10">
    <location>
        <position position="113"/>
    </location>
</feature>
<dbReference type="NCBIfam" id="TIGR02150">
    <property type="entry name" value="IPP_isom_1"/>
    <property type="match status" value="1"/>
</dbReference>
<keyword evidence="7 10" id="KW-0464">Manganese</keyword>
<evidence type="ECO:0000256" key="7">
    <source>
        <dbReference type="ARBA" id="ARBA00023211"/>
    </source>
</evidence>
<dbReference type="HAMAP" id="MF_00202">
    <property type="entry name" value="Idi"/>
    <property type="match status" value="1"/>
</dbReference>
<feature type="active site" evidence="10">
    <location>
        <position position="66"/>
    </location>
</feature>
<dbReference type="Pfam" id="PF00293">
    <property type="entry name" value="NUDIX"/>
    <property type="match status" value="1"/>
</dbReference>
<reference evidence="12 13" key="1">
    <citation type="journal article" date="2019" name="bioRxiv">
        <title>Bacteria contribute to plant secondary compound degradation in a generalist herbivore system.</title>
        <authorList>
            <person name="Francoeur C.B."/>
            <person name="Khadempour L."/>
            <person name="Moreira-Soto R.D."/>
            <person name="Gotting K."/>
            <person name="Book A.J."/>
            <person name="Pinto-Tomas A.A."/>
            <person name="Keefover-Ring K."/>
            <person name="Currie C.R."/>
        </authorList>
    </citation>
    <scope>NUCLEOTIDE SEQUENCE [LARGE SCALE GENOMIC DNA]</scope>
    <source>
        <strain evidence="12">Acro-835</strain>
    </source>
</reference>
<dbReference type="SUPFAM" id="SSF55811">
    <property type="entry name" value="Nudix"/>
    <property type="match status" value="1"/>
</dbReference>
<dbReference type="EMBL" id="VWXF01000001">
    <property type="protein sequence ID" value="NIF20730.1"/>
    <property type="molecule type" value="Genomic_DNA"/>
</dbReference>
<evidence type="ECO:0000256" key="4">
    <source>
        <dbReference type="ARBA" id="ARBA00022490"/>
    </source>
</evidence>
<organism evidence="12 13">
    <name type="scientific">Candidatus Pantoea multigeneris</name>
    <dbReference type="NCBI Taxonomy" id="2608357"/>
    <lineage>
        <taxon>Bacteria</taxon>
        <taxon>Pseudomonadati</taxon>
        <taxon>Pseudomonadota</taxon>
        <taxon>Gammaproteobacteria</taxon>
        <taxon>Enterobacterales</taxon>
        <taxon>Erwiniaceae</taxon>
        <taxon>Pantoea</taxon>
    </lineage>
</organism>
<evidence type="ECO:0000256" key="5">
    <source>
        <dbReference type="ARBA" id="ARBA00022723"/>
    </source>
</evidence>
<sequence>MSAIEVILVDHLDRPTGKMEKLEVHEKGLLHRAITVYVFNSRLEILLQRRASDKYHCGGLWSNTCCGHPYPLESTQDAAERRLREEMGMTLKLQPVFELSYNLPLSNGLTEHEYGHVFFAISDELPQMNPEEADDYRYQSVTDIEQQIKQAPEQFTPWFLHTFPRIPAFLAAFTASN</sequence>
<dbReference type="NCBIfam" id="NF002995">
    <property type="entry name" value="PRK03759.1"/>
    <property type="match status" value="1"/>
</dbReference>
<dbReference type="Proteomes" id="UP001515683">
    <property type="component" value="Unassembled WGS sequence"/>
</dbReference>
<dbReference type="EC" id="5.3.3.2" evidence="3 10"/>
<dbReference type="GO" id="GO:0004452">
    <property type="term" value="F:isopentenyl-diphosphate delta-isomerase activity"/>
    <property type="evidence" value="ECO:0007669"/>
    <property type="project" value="UniProtKB-EC"/>
</dbReference>
<dbReference type="InterPro" id="IPR011876">
    <property type="entry name" value="IsopentenylPP_isomerase_typ1"/>
</dbReference>
<accession>A0ABX0R5Q3</accession>
<evidence type="ECO:0000256" key="2">
    <source>
        <dbReference type="ARBA" id="ARBA00007579"/>
    </source>
</evidence>
<dbReference type="PANTHER" id="PTHR10885:SF0">
    <property type="entry name" value="ISOPENTENYL-DIPHOSPHATE DELTA-ISOMERASE"/>
    <property type="match status" value="1"/>
</dbReference>
<comment type="function">
    <text evidence="10">Catalyzes the 1,3-allylic rearrangement of the homoallylic substrate isopentenyl (IPP) to its highly electrophilic allylic isomer, dimethylallyl diphosphate (DMAPP).</text>
</comment>
<comment type="cofactor">
    <cofactor evidence="10">
        <name>Mg(2+)</name>
        <dbReference type="ChEBI" id="CHEBI:18420"/>
    </cofactor>
    <text evidence="10">Binds 1 Mg(2+) ion per subunit. The magnesium ion binds only when substrate is bound.</text>
</comment>
<dbReference type="CDD" id="cd02885">
    <property type="entry name" value="NUDIX_IPP_Isomerase"/>
    <property type="match status" value="1"/>
</dbReference>
<feature type="binding site" evidence="10">
    <location>
        <position position="68"/>
    </location>
    <ligand>
        <name>Mn(2+)</name>
        <dbReference type="ChEBI" id="CHEBI:29035"/>
    </ligand>
</feature>
<keyword evidence="13" id="KW-1185">Reference proteome</keyword>
<feature type="binding site" evidence="10">
    <location>
        <position position="113"/>
    </location>
    <ligand>
        <name>Mn(2+)</name>
        <dbReference type="ChEBI" id="CHEBI:29035"/>
    </ligand>
</feature>
<feature type="binding site" evidence="10">
    <location>
        <position position="25"/>
    </location>
    <ligand>
        <name>Mn(2+)</name>
        <dbReference type="ChEBI" id="CHEBI:29035"/>
    </ligand>
</feature>
<gene>
    <name evidence="10" type="primary">idi</name>
    <name evidence="12" type="ORF">F3J40_03750</name>
</gene>
<evidence type="ECO:0000313" key="12">
    <source>
        <dbReference type="EMBL" id="NIF20730.1"/>
    </source>
</evidence>
<feature type="binding site" evidence="10">
    <location>
        <position position="31"/>
    </location>
    <ligand>
        <name>Mn(2+)</name>
        <dbReference type="ChEBI" id="CHEBI:29035"/>
    </ligand>
</feature>
<evidence type="ECO:0000256" key="8">
    <source>
        <dbReference type="ARBA" id="ARBA00023229"/>
    </source>
</evidence>
<evidence type="ECO:0000256" key="6">
    <source>
        <dbReference type="ARBA" id="ARBA00022842"/>
    </source>
</evidence>
<protein>
    <recommendedName>
        <fullName evidence="3 10">Isopentenyl-diphosphate Delta-isomerase</fullName>
        <shortName evidence="10">IPP isomerase</shortName>
        <ecNumber evidence="3 10">5.3.3.2</ecNumber>
    </recommendedName>
    <alternativeName>
        <fullName evidence="10">IPP:DMAPP isomerase</fullName>
    </alternativeName>
    <alternativeName>
        <fullName evidence="10">Isopentenyl pyrophosphate isomerase</fullName>
    </alternativeName>
</protein>
<evidence type="ECO:0000256" key="10">
    <source>
        <dbReference type="HAMAP-Rule" id="MF_00202"/>
    </source>
</evidence>
<keyword evidence="6 10" id="KW-0460">Magnesium</keyword>
<dbReference type="RefSeq" id="WP_167012643.1">
    <property type="nucleotide sequence ID" value="NZ_VWXF01000001.1"/>
</dbReference>
<dbReference type="InterPro" id="IPR015797">
    <property type="entry name" value="NUDIX_hydrolase-like_dom_sf"/>
</dbReference>
<evidence type="ECO:0000256" key="1">
    <source>
        <dbReference type="ARBA" id="ARBA00004826"/>
    </source>
</evidence>
<comment type="subunit">
    <text evidence="10">Homodimer.</text>
</comment>
<comment type="subcellular location">
    <subcellularLocation>
        <location evidence="10">Cytoplasm</location>
    </subcellularLocation>
</comment>
<keyword evidence="5 10" id="KW-0479">Metal-binding</keyword>
<feature type="domain" description="Nudix hydrolase" evidence="11">
    <location>
        <begin position="29"/>
        <end position="161"/>
    </location>
</feature>
<keyword evidence="9 10" id="KW-0413">Isomerase</keyword>
<dbReference type="InterPro" id="IPR056375">
    <property type="entry name" value="Idi_bact"/>
</dbReference>
<name>A0ABX0R5Q3_9GAMM</name>
<dbReference type="PROSITE" id="PS51462">
    <property type="entry name" value="NUDIX"/>
    <property type="match status" value="1"/>
</dbReference>
<dbReference type="InterPro" id="IPR000086">
    <property type="entry name" value="NUDIX_hydrolase_dom"/>
</dbReference>
<feature type="binding site" evidence="10">
    <location>
        <position position="111"/>
    </location>
    <ligand>
        <name>Mn(2+)</name>
        <dbReference type="ChEBI" id="CHEBI:29035"/>
    </ligand>
</feature>
<dbReference type="PANTHER" id="PTHR10885">
    <property type="entry name" value="ISOPENTENYL-DIPHOSPHATE DELTA-ISOMERASE"/>
    <property type="match status" value="1"/>
</dbReference>
<dbReference type="Gene3D" id="3.90.79.10">
    <property type="entry name" value="Nucleoside Triphosphate Pyrophosphohydrolase"/>
    <property type="match status" value="1"/>
</dbReference>
<comment type="pathway">
    <text evidence="1 10">Isoprenoid biosynthesis; dimethylallyl diphosphate biosynthesis; dimethylallyl diphosphate from isopentenyl diphosphate: step 1/1.</text>
</comment>
<evidence type="ECO:0000256" key="3">
    <source>
        <dbReference type="ARBA" id="ARBA00012057"/>
    </source>
</evidence>
<evidence type="ECO:0000313" key="13">
    <source>
        <dbReference type="Proteomes" id="UP001515683"/>
    </source>
</evidence>
<comment type="catalytic activity">
    <reaction evidence="10">
        <text>isopentenyl diphosphate = dimethylallyl diphosphate</text>
        <dbReference type="Rhea" id="RHEA:23284"/>
        <dbReference type="ChEBI" id="CHEBI:57623"/>
        <dbReference type="ChEBI" id="CHEBI:128769"/>
        <dbReference type="EC" id="5.3.3.2"/>
    </reaction>
</comment>
<keyword evidence="4 10" id="KW-0963">Cytoplasm</keyword>